<dbReference type="SUPFAM" id="SSF52980">
    <property type="entry name" value="Restriction endonuclease-like"/>
    <property type="match status" value="1"/>
</dbReference>
<sequence length="186" mass="21280">MKVVLKKKKYTTQDYEKLPEGSPYQLIEGELIMSPAPSPEHQRVSIRLSSKLFNLLSKSKKGEVLYAPVDVYLNEENAYQPDIVVVLRDGKAKLTERGVEGPPDMVIEILSPSTAYYDLTEKKEVYERVGVKEYWIVDPKRKAIEVYKNTEKGFELYSKVKGSGKVKSSVIPEFEVELKEIFLEVD</sequence>
<dbReference type="KEGG" id="hte:Hydth_1726"/>
<keyword evidence="3" id="KW-1185">Reference proteome</keyword>
<dbReference type="AlphaFoldDB" id="D3DK36"/>
<dbReference type="PATRIC" id="fig|608538.5.peg.1760"/>
<dbReference type="PANTHER" id="PTHR34107">
    <property type="entry name" value="SLL0198 PROTEIN-RELATED"/>
    <property type="match status" value="1"/>
</dbReference>
<proteinExistence type="predicted"/>
<dbReference type="STRING" id="608538.HTH_1744"/>
<reference evidence="2 3" key="1">
    <citation type="journal article" date="2010" name="J. Bacteriol.">
        <title>Complete genome sequence of the thermophilic, obligately chemolithoautotrophic hydrogen-oxidizing bacterium Hydrogenobacter thermophilus TK-6.</title>
        <authorList>
            <person name="Arai H."/>
            <person name="Kanbe H."/>
            <person name="Ishii M."/>
            <person name="Igarashi Y."/>
        </authorList>
    </citation>
    <scope>NUCLEOTIDE SEQUENCE [LARGE SCALE GENOMIC DNA]</scope>
    <source>
        <strain evidence="3">DSM 6534 / IAM 12695 / TK-6 [Tokyo]</strain>
    </source>
</reference>
<dbReference type="InterPro" id="IPR012296">
    <property type="entry name" value="Nuclease_put_TT1808"/>
</dbReference>
<dbReference type="InterPro" id="IPR011335">
    <property type="entry name" value="Restrct_endonuc-II-like"/>
</dbReference>
<dbReference type="CDD" id="cd06260">
    <property type="entry name" value="DUF820-like"/>
    <property type="match status" value="1"/>
</dbReference>
<dbReference type="Proteomes" id="UP000002574">
    <property type="component" value="Chromosome"/>
</dbReference>
<dbReference type="PANTHER" id="PTHR34107:SF4">
    <property type="entry name" value="SLL1222 PROTEIN"/>
    <property type="match status" value="1"/>
</dbReference>
<protein>
    <recommendedName>
        <fullName evidence="1">Putative restriction endonuclease domain-containing protein</fullName>
    </recommendedName>
</protein>
<dbReference type="eggNOG" id="COG4636">
    <property type="taxonomic scope" value="Bacteria"/>
</dbReference>
<evidence type="ECO:0000259" key="1">
    <source>
        <dbReference type="Pfam" id="PF05685"/>
    </source>
</evidence>
<dbReference type="Gene3D" id="3.90.1570.10">
    <property type="entry name" value="tt1808, chain A"/>
    <property type="match status" value="1"/>
</dbReference>
<accession>D3DK36</accession>
<dbReference type="RefSeq" id="WP_012964368.1">
    <property type="nucleotide sequence ID" value="NC_013799.1"/>
</dbReference>
<dbReference type="OrthoDB" id="9798254at2"/>
<name>D3DK36_HYDTT</name>
<gene>
    <name evidence="2" type="ordered locus">HTH_1744</name>
</gene>
<organism evidence="2 3">
    <name type="scientific">Hydrogenobacter thermophilus (strain DSM 6534 / IAM 12695 / TK-6)</name>
    <dbReference type="NCBI Taxonomy" id="608538"/>
    <lineage>
        <taxon>Bacteria</taxon>
        <taxon>Pseudomonadati</taxon>
        <taxon>Aquificota</taxon>
        <taxon>Aquificia</taxon>
        <taxon>Aquificales</taxon>
        <taxon>Aquificaceae</taxon>
        <taxon>Hydrogenobacter</taxon>
    </lineage>
</organism>
<evidence type="ECO:0000313" key="3">
    <source>
        <dbReference type="Proteomes" id="UP000002574"/>
    </source>
</evidence>
<evidence type="ECO:0000313" key="2">
    <source>
        <dbReference type="EMBL" id="BAI70188.1"/>
    </source>
</evidence>
<dbReference type="EMBL" id="AP011112">
    <property type="protein sequence ID" value="BAI70188.1"/>
    <property type="molecule type" value="Genomic_DNA"/>
</dbReference>
<dbReference type="Pfam" id="PF05685">
    <property type="entry name" value="Uma2"/>
    <property type="match status" value="1"/>
</dbReference>
<feature type="domain" description="Putative restriction endonuclease" evidence="1">
    <location>
        <begin position="13"/>
        <end position="175"/>
    </location>
</feature>
<dbReference type="InterPro" id="IPR008538">
    <property type="entry name" value="Uma2"/>
</dbReference>
<dbReference type="KEGG" id="hth:HTH_1744"/>